<dbReference type="EMBL" id="GL377664">
    <property type="protein sequence ID" value="EFJ09333.1"/>
    <property type="molecule type" value="Genomic_DNA"/>
</dbReference>
<dbReference type="OrthoDB" id="44820at2759"/>
<feature type="non-terminal residue" evidence="2">
    <location>
        <position position="1"/>
    </location>
</feature>
<evidence type="ECO:0000313" key="1">
    <source>
        <dbReference type="EMBL" id="EFJ09333.1"/>
    </source>
</evidence>
<evidence type="ECO:0000313" key="3">
    <source>
        <dbReference type="Proteomes" id="UP000001514"/>
    </source>
</evidence>
<dbReference type="InterPro" id="IPR018790">
    <property type="entry name" value="DUF2358"/>
</dbReference>
<dbReference type="HOGENOM" id="CLU_071159_4_1_1"/>
<dbReference type="Gramene" id="EFJ09333">
    <property type="protein sequence ID" value="EFJ09333"/>
    <property type="gene ID" value="SELMODRAFT_47720"/>
</dbReference>
<gene>
    <name evidence="2" type="ORF">SELMODRAFT_47719</name>
    <name evidence="1" type="ORF">SELMODRAFT_47720</name>
</gene>
<organism evidence="3">
    <name type="scientific">Selaginella moellendorffii</name>
    <name type="common">Spikemoss</name>
    <dbReference type="NCBI Taxonomy" id="88036"/>
    <lineage>
        <taxon>Eukaryota</taxon>
        <taxon>Viridiplantae</taxon>
        <taxon>Streptophyta</taxon>
        <taxon>Embryophyta</taxon>
        <taxon>Tracheophyta</taxon>
        <taxon>Lycopodiopsida</taxon>
        <taxon>Selaginellales</taxon>
        <taxon>Selaginellaceae</taxon>
        <taxon>Selaginella</taxon>
    </lineage>
</organism>
<dbReference type="EMBL" id="GL377636">
    <property type="protein sequence ID" value="EFJ12931.1"/>
    <property type="molecule type" value="Genomic_DNA"/>
</dbReference>
<dbReference type="OMA" id="SICCPST"/>
<dbReference type="Pfam" id="PF10184">
    <property type="entry name" value="DUF2358"/>
    <property type="match status" value="1"/>
</dbReference>
<dbReference type="FunCoup" id="D8SRX9">
    <property type="interactions" value="1034"/>
</dbReference>
<dbReference type="Gramene" id="EFJ12931">
    <property type="protein sequence ID" value="EFJ12931"/>
    <property type="gene ID" value="SELMODRAFT_47719"/>
</dbReference>
<dbReference type="Proteomes" id="UP000001514">
    <property type="component" value="Unassembled WGS sequence"/>
</dbReference>
<dbReference type="InParanoid" id="D8SRX9"/>
<feature type="non-terminal residue" evidence="2">
    <location>
        <position position="171"/>
    </location>
</feature>
<evidence type="ECO:0000313" key="2">
    <source>
        <dbReference type="EMBL" id="EFJ12931.1"/>
    </source>
</evidence>
<dbReference type="InterPro" id="IPR032710">
    <property type="entry name" value="NTF2-like_dom_sf"/>
</dbReference>
<accession>D8SRX9</accession>
<name>D8SRX9_SELML</name>
<keyword evidence="3" id="KW-1185">Reference proteome</keyword>
<dbReference type="AlphaFoldDB" id="D8SRX9"/>
<dbReference type="KEGG" id="smo:SELMODRAFT_47720"/>
<protein>
    <submittedName>
        <fullName evidence="2">Uncharacterized protein</fullName>
    </submittedName>
</protein>
<dbReference type="eggNOG" id="ENOG502QQJ9">
    <property type="taxonomic scope" value="Eukaryota"/>
</dbReference>
<dbReference type="PANTHER" id="PTHR31094:SF2">
    <property type="entry name" value="RIKEN CDNA 2310061I04 GENE"/>
    <property type="match status" value="1"/>
</dbReference>
<reference evidence="2 3" key="1">
    <citation type="journal article" date="2011" name="Science">
        <title>The Selaginella genome identifies genetic changes associated with the evolution of vascular plants.</title>
        <authorList>
            <person name="Banks J.A."/>
            <person name="Nishiyama T."/>
            <person name="Hasebe M."/>
            <person name="Bowman J.L."/>
            <person name="Gribskov M."/>
            <person name="dePamphilis C."/>
            <person name="Albert V.A."/>
            <person name="Aono N."/>
            <person name="Aoyama T."/>
            <person name="Ambrose B.A."/>
            <person name="Ashton N.W."/>
            <person name="Axtell M.J."/>
            <person name="Barker E."/>
            <person name="Barker M.S."/>
            <person name="Bennetzen J.L."/>
            <person name="Bonawitz N.D."/>
            <person name="Chapple C."/>
            <person name="Cheng C."/>
            <person name="Correa L.G."/>
            <person name="Dacre M."/>
            <person name="DeBarry J."/>
            <person name="Dreyer I."/>
            <person name="Elias M."/>
            <person name="Engstrom E.M."/>
            <person name="Estelle M."/>
            <person name="Feng L."/>
            <person name="Finet C."/>
            <person name="Floyd S.K."/>
            <person name="Frommer W.B."/>
            <person name="Fujita T."/>
            <person name="Gramzow L."/>
            <person name="Gutensohn M."/>
            <person name="Harholt J."/>
            <person name="Hattori M."/>
            <person name="Heyl A."/>
            <person name="Hirai T."/>
            <person name="Hiwatashi Y."/>
            <person name="Ishikawa M."/>
            <person name="Iwata M."/>
            <person name="Karol K.G."/>
            <person name="Koehler B."/>
            <person name="Kolukisaoglu U."/>
            <person name="Kubo M."/>
            <person name="Kurata T."/>
            <person name="Lalonde S."/>
            <person name="Li K."/>
            <person name="Li Y."/>
            <person name="Litt A."/>
            <person name="Lyons E."/>
            <person name="Manning G."/>
            <person name="Maruyama T."/>
            <person name="Michael T.P."/>
            <person name="Mikami K."/>
            <person name="Miyazaki S."/>
            <person name="Morinaga S."/>
            <person name="Murata T."/>
            <person name="Mueller-Roeber B."/>
            <person name="Nelson D.R."/>
            <person name="Obara M."/>
            <person name="Oguri Y."/>
            <person name="Olmstead R.G."/>
            <person name="Onodera N."/>
            <person name="Petersen B.L."/>
            <person name="Pils B."/>
            <person name="Prigge M."/>
            <person name="Rensing S.A."/>
            <person name="Riano-Pachon D.M."/>
            <person name="Roberts A.W."/>
            <person name="Sato Y."/>
            <person name="Scheller H.V."/>
            <person name="Schulz B."/>
            <person name="Schulz C."/>
            <person name="Shakirov E.V."/>
            <person name="Shibagaki N."/>
            <person name="Shinohara N."/>
            <person name="Shippen D.E."/>
            <person name="Soerensen I."/>
            <person name="Sotooka R."/>
            <person name="Sugimoto N."/>
            <person name="Sugita M."/>
            <person name="Sumikawa N."/>
            <person name="Tanurdzic M."/>
            <person name="Theissen G."/>
            <person name="Ulvskov P."/>
            <person name="Wakazuki S."/>
            <person name="Weng J.K."/>
            <person name="Willats W.W."/>
            <person name="Wipf D."/>
            <person name="Wolf P.G."/>
            <person name="Yang L."/>
            <person name="Zimmer A.D."/>
            <person name="Zhu Q."/>
            <person name="Mitros T."/>
            <person name="Hellsten U."/>
            <person name="Loque D."/>
            <person name="Otillar R."/>
            <person name="Salamov A."/>
            <person name="Schmutz J."/>
            <person name="Shapiro H."/>
            <person name="Lindquist E."/>
            <person name="Lucas S."/>
            <person name="Rokhsar D."/>
            <person name="Grigoriev I.V."/>
        </authorList>
    </citation>
    <scope>NUCLEOTIDE SEQUENCE [LARGE SCALE GENOMIC DNA]</scope>
</reference>
<sequence length="171" mass="20228">DDYHVNVGYAIRSLRDELPGMFYKPPTFDIYRDDITFRDPLITFSGIANYKLMFWGLRFYGRIFFKAIWIEIQRIWQPRDKVIMVRWTVYGIPRVPWEARGQFDGTSEYKLDSDGLIYEHKVDNLATNTPTKFKAPGVLDLVVGAAQTPTPSYYMERFTWVRYYLVLRGTL</sequence>
<dbReference type="PANTHER" id="PTHR31094">
    <property type="entry name" value="RIKEN CDNA 2310061I04 GENE"/>
    <property type="match status" value="1"/>
</dbReference>
<proteinExistence type="predicted"/>
<dbReference type="KEGG" id="smo:SELMODRAFT_47719"/>
<dbReference type="SUPFAM" id="SSF54427">
    <property type="entry name" value="NTF2-like"/>
    <property type="match status" value="1"/>
</dbReference>